<dbReference type="InterPro" id="IPR037523">
    <property type="entry name" value="VOC_core"/>
</dbReference>
<accession>A0A4R8M4E9</accession>
<dbReference type="Pfam" id="PF13669">
    <property type="entry name" value="Glyoxalase_4"/>
    <property type="match status" value="1"/>
</dbReference>
<dbReference type="CDD" id="cd07249">
    <property type="entry name" value="MMCE"/>
    <property type="match status" value="1"/>
</dbReference>
<evidence type="ECO:0000313" key="6">
    <source>
        <dbReference type="Proteomes" id="UP000295066"/>
    </source>
</evidence>
<feature type="coiled-coil region" evidence="3">
    <location>
        <begin position="77"/>
        <end position="104"/>
    </location>
</feature>
<dbReference type="SUPFAM" id="SSF54593">
    <property type="entry name" value="Glyoxalase/Bleomycin resistance protein/Dihydroxybiphenyl dioxygenase"/>
    <property type="match status" value="1"/>
</dbReference>
<keyword evidence="2" id="KW-0479">Metal-binding</keyword>
<evidence type="ECO:0000256" key="1">
    <source>
        <dbReference type="ARBA" id="ARBA00009308"/>
    </source>
</evidence>
<dbReference type="Proteomes" id="UP000295066">
    <property type="component" value="Unassembled WGS sequence"/>
</dbReference>
<dbReference type="InterPro" id="IPR017515">
    <property type="entry name" value="MeMalonyl-CoA_epimerase"/>
</dbReference>
<dbReference type="GO" id="GO:0046872">
    <property type="term" value="F:metal ion binding"/>
    <property type="evidence" value="ECO:0007669"/>
    <property type="project" value="UniProtKB-KW"/>
</dbReference>
<dbReference type="Gene3D" id="3.10.180.10">
    <property type="entry name" value="2,3-Dihydroxybiphenyl 1,2-Dioxygenase, domain 1"/>
    <property type="match status" value="1"/>
</dbReference>
<evidence type="ECO:0000256" key="3">
    <source>
        <dbReference type="SAM" id="Coils"/>
    </source>
</evidence>
<dbReference type="InterPro" id="IPR051785">
    <property type="entry name" value="MMCE/EMCE_epimerase"/>
</dbReference>
<proteinExistence type="inferred from homology"/>
<dbReference type="GO" id="GO:0004493">
    <property type="term" value="F:methylmalonyl-CoA epimerase activity"/>
    <property type="evidence" value="ECO:0007669"/>
    <property type="project" value="TreeGrafter"/>
</dbReference>
<feature type="domain" description="VOC" evidence="4">
    <location>
        <begin position="5"/>
        <end position="133"/>
    </location>
</feature>
<dbReference type="InterPro" id="IPR029068">
    <property type="entry name" value="Glyas_Bleomycin-R_OHBP_Dase"/>
</dbReference>
<dbReference type="RefSeq" id="WP_133958995.1">
    <property type="nucleotide sequence ID" value="NZ_SORI01000025.1"/>
</dbReference>
<comment type="caution">
    <text evidence="5">The sequence shown here is derived from an EMBL/GenBank/DDBJ whole genome shotgun (WGS) entry which is preliminary data.</text>
</comment>
<dbReference type="PANTHER" id="PTHR43048">
    <property type="entry name" value="METHYLMALONYL-COA EPIMERASE"/>
    <property type="match status" value="1"/>
</dbReference>
<organism evidence="5 6">
    <name type="scientific">Aminivibrio pyruvatiphilus</name>
    <dbReference type="NCBI Taxonomy" id="1005740"/>
    <lineage>
        <taxon>Bacteria</taxon>
        <taxon>Thermotogati</taxon>
        <taxon>Synergistota</taxon>
        <taxon>Synergistia</taxon>
        <taxon>Synergistales</taxon>
        <taxon>Aminobacteriaceae</taxon>
        <taxon>Aminivibrio</taxon>
    </lineage>
</organism>
<sequence>MKPTVVDHIGIAVKSIDEALSFWQSALGIQCTGVEEVEEQKVRTAFLPIGDTEVELLEATSDESPVAKFIEKKGEGIHHLAIRVENLEAALAELKEKGIRLIDETPRYGAGGAKIAFVHPKSTGGILLEISER</sequence>
<comment type="similarity">
    <text evidence="1">Belongs to the methylmalonyl-CoA epimerase family.</text>
</comment>
<reference evidence="5 6" key="1">
    <citation type="submission" date="2019-03" db="EMBL/GenBank/DDBJ databases">
        <title>Genomic Encyclopedia of Type Strains, Phase IV (KMG-IV): sequencing the most valuable type-strain genomes for metagenomic binning, comparative biology and taxonomic classification.</title>
        <authorList>
            <person name="Goeker M."/>
        </authorList>
    </citation>
    <scope>NUCLEOTIDE SEQUENCE [LARGE SCALE GENOMIC DNA]</scope>
    <source>
        <strain evidence="5 6">DSM 25964</strain>
    </source>
</reference>
<evidence type="ECO:0000259" key="4">
    <source>
        <dbReference type="PROSITE" id="PS51819"/>
    </source>
</evidence>
<dbReference type="NCBIfam" id="TIGR03081">
    <property type="entry name" value="metmalonyl_epim"/>
    <property type="match status" value="1"/>
</dbReference>
<gene>
    <name evidence="5" type="ORF">C8D99_1252</name>
</gene>
<dbReference type="OrthoDB" id="9788468at2"/>
<dbReference type="PROSITE" id="PS51819">
    <property type="entry name" value="VOC"/>
    <property type="match status" value="1"/>
</dbReference>
<protein>
    <submittedName>
        <fullName evidence="5">Methylmalonyl-CoA epimerase</fullName>
    </submittedName>
</protein>
<name>A0A4R8M4E9_9BACT</name>
<dbReference type="PANTHER" id="PTHR43048:SF3">
    <property type="entry name" value="METHYLMALONYL-COA EPIMERASE, MITOCHONDRIAL"/>
    <property type="match status" value="1"/>
</dbReference>
<keyword evidence="6" id="KW-1185">Reference proteome</keyword>
<evidence type="ECO:0000313" key="5">
    <source>
        <dbReference type="EMBL" id="TDY55323.1"/>
    </source>
</evidence>
<dbReference type="GO" id="GO:0046491">
    <property type="term" value="P:L-methylmalonyl-CoA metabolic process"/>
    <property type="evidence" value="ECO:0007669"/>
    <property type="project" value="TreeGrafter"/>
</dbReference>
<evidence type="ECO:0000256" key="2">
    <source>
        <dbReference type="ARBA" id="ARBA00022723"/>
    </source>
</evidence>
<dbReference type="EMBL" id="SORI01000025">
    <property type="protein sequence ID" value="TDY55323.1"/>
    <property type="molecule type" value="Genomic_DNA"/>
</dbReference>
<keyword evidence="3" id="KW-0175">Coiled coil</keyword>
<dbReference type="AlphaFoldDB" id="A0A4R8M4E9"/>